<sequence>MNQEQFNYNNLLKASVENATLGNMFRIGARCIAEIGGRFFLLVEVEIGPEGSEMEQVVIFRISAALAAALLSAGVSRCQIVNTIPTPMPGTEVNLICGFVEGGNIFLVFDVENSTDELVLVRVPLCAIVG</sequence>
<keyword evidence="2" id="KW-1185">Reference proteome</keyword>
<comment type="caution">
    <text evidence="1">The sequence shown here is derived from an EMBL/GenBank/DDBJ whole genome shotgun (WGS) entry which is preliminary data.</text>
</comment>
<protein>
    <submittedName>
        <fullName evidence="1">Cobyrinic acid a,c-diamide synthase</fullName>
    </submittedName>
</protein>
<organism evidence="1 2">
    <name type="scientific">Anaerosolibacter carboniphilus</name>
    <dbReference type="NCBI Taxonomy" id="1417629"/>
    <lineage>
        <taxon>Bacteria</taxon>
        <taxon>Bacillati</taxon>
        <taxon>Bacillota</taxon>
        <taxon>Clostridia</taxon>
        <taxon>Peptostreptococcales</taxon>
        <taxon>Thermotaleaceae</taxon>
        <taxon>Anaerosolibacter</taxon>
    </lineage>
</organism>
<accession>A0A841KZJ0</accession>
<dbReference type="AlphaFoldDB" id="A0A841KZJ0"/>
<proteinExistence type="predicted"/>
<dbReference type="RefSeq" id="WP_184314056.1">
    <property type="nucleotide sequence ID" value="NZ_JACHEN010000065.1"/>
</dbReference>
<gene>
    <name evidence="1" type="ORF">HNQ80_005212</name>
</gene>
<dbReference type="EMBL" id="JACHEN010000065">
    <property type="protein sequence ID" value="MBB6219034.1"/>
    <property type="molecule type" value="Genomic_DNA"/>
</dbReference>
<dbReference type="Proteomes" id="UP000579281">
    <property type="component" value="Unassembled WGS sequence"/>
</dbReference>
<reference evidence="1 2" key="1">
    <citation type="submission" date="2020-08" db="EMBL/GenBank/DDBJ databases">
        <title>Genomic Encyclopedia of Type Strains, Phase IV (KMG-IV): sequencing the most valuable type-strain genomes for metagenomic binning, comparative biology and taxonomic classification.</title>
        <authorList>
            <person name="Goeker M."/>
        </authorList>
    </citation>
    <scope>NUCLEOTIDE SEQUENCE [LARGE SCALE GENOMIC DNA]</scope>
    <source>
        <strain evidence="1 2">DSM 103526</strain>
    </source>
</reference>
<name>A0A841KZJ0_9FIRM</name>
<evidence type="ECO:0000313" key="2">
    <source>
        <dbReference type="Proteomes" id="UP000579281"/>
    </source>
</evidence>
<evidence type="ECO:0000313" key="1">
    <source>
        <dbReference type="EMBL" id="MBB6219034.1"/>
    </source>
</evidence>